<dbReference type="GO" id="GO:0006493">
    <property type="term" value="P:protein O-linked glycosylation"/>
    <property type="evidence" value="ECO:0007669"/>
    <property type="project" value="TreeGrafter"/>
</dbReference>
<comment type="caution">
    <text evidence="11">The sequence shown here is derived from an EMBL/GenBank/DDBJ whole genome shotgun (WGS) entry which is preliminary data.</text>
</comment>
<dbReference type="Gene3D" id="3.90.550.10">
    <property type="entry name" value="Spore Coat Polysaccharide Biosynthesis Protein SpsA, Chain A"/>
    <property type="match status" value="1"/>
</dbReference>
<dbReference type="SUPFAM" id="SSF53448">
    <property type="entry name" value="Nucleotide-diphospho-sugar transferases"/>
    <property type="match status" value="1"/>
</dbReference>
<gene>
    <name evidence="11" type="ORF">PSACC_00476</name>
</gene>
<dbReference type="Pfam" id="PF11051">
    <property type="entry name" value="Mannosyl_trans3"/>
    <property type="match status" value="1"/>
</dbReference>
<dbReference type="STRING" id="1246581.A0A2H9TPN0"/>
<dbReference type="InterPro" id="IPR029044">
    <property type="entry name" value="Nucleotide-diphossugar_trans"/>
</dbReference>
<keyword evidence="12" id="KW-1185">Reference proteome</keyword>
<keyword evidence="7" id="KW-1133">Transmembrane helix</keyword>
<evidence type="ECO:0000313" key="12">
    <source>
        <dbReference type="Proteomes" id="UP000240830"/>
    </source>
</evidence>
<accession>A0A2H9TPN0</accession>
<evidence type="ECO:0000256" key="3">
    <source>
        <dbReference type="ARBA" id="ARBA00022676"/>
    </source>
</evidence>
<keyword evidence="10" id="KW-0732">Signal</keyword>
<reference evidence="11 12" key="1">
    <citation type="submission" date="2016-10" db="EMBL/GenBank/DDBJ databases">
        <title>The genome of Paramicrosporidium saccamoebae is the missing link in understanding Cryptomycota and Microsporidia evolution.</title>
        <authorList>
            <person name="Quandt C.A."/>
            <person name="Beaudet D."/>
            <person name="Corsaro D."/>
            <person name="Michel R."/>
            <person name="Corradi N."/>
            <person name="James T."/>
        </authorList>
    </citation>
    <scope>NUCLEOTIDE SEQUENCE [LARGE SCALE GENOMIC DNA]</scope>
    <source>
        <strain evidence="11 12">KSL3</strain>
    </source>
</reference>
<dbReference type="PANTHER" id="PTHR31392">
    <property type="entry name" value="ALPHA-1,3-MANNOSYLTRANSFERASE MNN1-RELATED"/>
    <property type="match status" value="1"/>
</dbReference>
<comment type="similarity">
    <text evidence="2">Belongs to the MNN1/MNT family.</text>
</comment>
<name>A0A2H9TPN0_9FUNG</name>
<keyword evidence="9" id="KW-0325">Glycoprotein</keyword>
<evidence type="ECO:0000256" key="6">
    <source>
        <dbReference type="ARBA" id="ARBA00022968"/>
    </source>
</evidence>
<feature type="chain" id="PRO_5014138815" description="Glycosyltransferase family 71 protein" evidence="10">
    <location>
        <begin position="19"/>
        <end position="434"/>
    </location>
</feature>
<evidence type="ECO:0000256" key="2">
    <source>
        <dbReference type="ARBA" id="ARBA00009105"/>
    </source>
</evidence>
<dbReference type="PANTHER" id="PTHR31392:SF1">
    <property type="entry name" value="ALPHA-1,3-MANNOSYLTRANSFERASE MNN1-RELATED"/>
    <property type="match status" value="1"/>
</dbReference>
<evidence type="ECO:0000256" key="4">
    <source>
        <dbReference type="ARBA" id="ARBA00022679"/>
    </source>
</evidence>
<dbReference type="GO" id="GO:0005794">
    <property type="term" value="C:Golgi apparatus"/>
    <property type="evidence" value="ECO:0007669"/>
    <property type="project" value="TreeGrafter"/>
</dbReference>
<evidence type="ECO:0000256" key="5">
    <source>
        <dbReference type="ARBA" id="ARBA00022692"/>
    </source>
</evidence>
<keyword evidence="8" id="KW-0472">Membrane</keyword>
<keyword evidence="6" id="KW-0735">Signal-anchor</keyword>
<evidence type="ECO:0000256" key="7">
    <source>
        <dbReference type="ARBA" id="ARBA00022989"/>
    </source>
</evidence>
<dbReference type="Proteomes" id="UP000240830">
    <property type="component" value="Unassembled WGS sequence"/>
</dbReference>
<organism evidence="11 12">
    <name type="scientific">Paramicrosporidium saccamoebae</name>
    <dbReference type="NCBI Taxonomy" id="1246581"/>
    <lineage>
        <taxon>Eukaryota</taxon>
        <taxon>Fungi</taxon>
        <taxon>Fungi incertae sedis</taxon>
        <taxon>Cryptomycota</taxon>
        <taxon>Cryptomycota incertae sedis</taxon>
        <taxon>Paramicrosporidium</taxon>
    </lineage>
</organism>
<keyword evidence="5" id="KW-0812">Transmembrane</keyword>
<proteinExistence type="inferred from homology"/>
<feature type="signal peptide" evidence="10">
    <location>
        <begin position="1"/>
        <end position="18"/>
    </location>
</feature>
<dbReference type="EMBL" id="MTSL01000046">
    <property type="protein sequence ID" value="PJF19711.1"/>
    <property type="molecule type" value="Genomic_DNA"/>
</dbReference>
<dbReference type="GO" id="GO:0000033">
    <property type="term" value="F:alpha-1,3-mannosyltransferase activity"/>
    <property type="evidence" value="ECO:0007669"/>
    <property type="project" value="TreeGrafter"/>
</dbReference>
<sequence>MITLFAVWLIPLLGKSKQDGNVQYDIQRRTDLFRKYCTEEPLIGPHWDELNSELSKELDGSILTTALHFRLFKHLHQKYLKEELPQEPGFDVYQKLERKLFPWLVRDGDVRKIAPKNERGIVIATGQRYFPMAVHTIRSLRLWNCTLPVEIFHLGGDDLHQESRDFLARLPNVSLIDVGTVFNMTILDLKSWDIKPFAVLGSSFREVILVDADVVFTENPSVLFDYDEYKSTGTVFFRDRFFISRTADYAAWFEKIIPHPHSEKLQKTRMYRGETNYEQESGVVVIDKGRRLMGLLATCLLNCKKERGDIHANTHGEKETFWIGFEIAEEPYEYLEEQAGVVGVAVRLAQTGQTILCGHVAHFDKTGKLLWFNDGIVEDKKALIMNVGEFKHVENNGNWLGMCLAVNTLRQIPAEQSKMIDRMKELWVTNPAVQ</sequence>
<dbReference type="InterPro" id="IPR022751">
    <property type="entry name" value="Alpha_mannosyltransferase"/>
</dbReference>
<dbReference type="GO" id="GO:0016020">
    <property type="term" value="C:membrane"/>
    <property type="evidence" value="ECO:0007669"/>
    <property type="project" value="UniProtKB-SubCell"/>
</dbReference>
<comment type="subcellular location">
    <subcellularLocation>
        <location evidence="1">Membrane</location>
        <topology evidence="1">Single-pass type II membrane protein</topology>
    </subcellularLocation>
</comment>
<dbReference type="OrthoDB" id="430354at2759"/>
<evidence type="ECO:0008006" key="13">
    <source>
        <dbReference type="Google" id="ProtNLM"/>
    </source>
</evidence>
<evidence type="ECO:0000313" key="11">
    <source>
        <dbReference type="EMBL" id="PJF19711.1"/>
    </source>
</evidence>
<keyword evidence="4" id="KW-0808">Transferase</keyword>
<protein>
    <recommendedName>
        <fullName evidence="13">Glycosyltransferase family 71 protein</fullName>
    </recommendedName>
</protein>
<evidence type="ECO:0000256" key="10">
    <source>
        <dbReference type="SAM" id="SignalP"/>
    </source>
</evidence>
<evidence type="ECO:0000256" key="9">
    <source>
        <dbReference type="ARBA" id="ARBA00023180"/>
    </source>
</evidence>
<keyword evidence="3" id="KW-0328">Glycosyltransferase</keyword>
<evidence type="ECO:0000256" key="8">
    <source>
        <dbReference type="ARBA" id="ARBA00023136"/>
    </source>
</evidence>
<evidence type="ECO:0000256" key="1">
    <source>
        <dbReference type="ARBA" id="ARBA00004606"/>
    </source>
</evidence>
<dbReference type="AlphaFoldDB" id="A0A2H9TPN0"/>